<dbReference type="OrthoDB" id="2626526at2"/>
<keyword evidence="1" id="KW-0812">Transmembrane</keyword>
<keyword evidence="1" id="KW-0472">Membrane</keyword>
<evidence type="ECO:0000256" key="1">
    <source>
        <dbReference type="SAM" id="Phobius"/>
    </source>
</evidence>
<name>A0A1S2LS21_9BACI</name>
<dbReference type="EMBL" id="LQXD01000108">
    <property type="protein sequence ID" value="OIJ15311.1"/>
    <property type="molecule type" value="Genomic_DNA"/>
</dbReference>
<evidence type="ECO:0000313" key="3">
    <source>
        <dbReference type="EMBL" id="QOY36918.1"/>
    </source>
</evidence>
<feature type="transmembrane region" description="Helical" evidence="1">
    <location>
        <begin position="95"/>
        <end position="115"/>
    </location>
</feature>
<feature type="transmembrane region" description="Helical" evidence="1">
    <location>
        <begin position="6"/>
        <end position="24"/>
    </location>
</feature>
<reference evidence="3 4" key="2">
    <citation type="journal article" date="2017" name="Genome Announc.">
        <title>Draft Genome Sequences of Four Alkaliphilic Bacteria Belonging to the Anaerobacillus Genus.</title>
        <authorList>
            <person name="Bassil N.M."/>
            <person name="Lloyd J.R."/>
        </authorList>
    </citation>
    <scope>NUCLEOTIDE SEQUENCE [LARGE SCALE GENOMIC DNA]</scope>
    <source>
        <strain evidence="3 4">NB2006</strain>
    </source>
</reference>
<feature type="transmembrane region" description="Helical" evidence="1">
    <location>
        <begin position="36"/>
        <end position="58"/>
    </location>
</feature>
<organism evidence="2 4">
    <name type="scientific">Anaerobacillus isosaccharinicus</name>
    <dbReference type="NCBI Taxonomy" id="1532552"/>
    <lineage>
        <taxon>Bacteria</taxon>
        <taxon>Bacillati</taxon>
        <taxon>Bacillota</taxon>
        <taxon>Bacilli</taxon>
        <taxon>Bacillales</taxon>
        <taxon>Bacillaceae</taxon>
        <taxon>Anaerobacillus</taxon>
    </lineage>
</organism>
<dbReference type="InterPro" id="IPR025441">
    <property type="entry name" value="DUF4181"/>
</dbReference>
<dbReference type="KEGG" id="aia:AWH56_004515"/>
<sequence>MGLVLLIWLIIVLFFDWFFDKWLLKGKYKYVYQSEAKGIIDIILYGITFILIFGSFIFDPTNQALTKWIHIGLYIIIFSVKSFMEWKYLEGKRYVASLILLFIGVIGVLVLSQILTK</sequence>
<keyword evidence="4" id="KW-1185">Reference proteome</keyword>
<dbReference type="Pfam" id="PF13789">
    <property type="entry name" value="DUF4181"/>
    <property type="match status" value="1"/>
</dbReference>
<dbReference type="EMBL" id="CP063356">
    <property type="protein sequence ID" value="QOY36918.1"/>
    <property type="molecule type" value="Genomic_DNA"/>
</dbReference>
<evidence type="ECO:0000313" key="2">
    <source>
        <dbReference type="EMBL" id="OIJ15311.1"/>
    </source>
</evidence>
<reference evidence="2 4" key="1">
    <citation type="submission" date="2016-10" db="EMBL/GenBank/DDBJ databases">
        <title>Draft genome sequences of four alkaliphilic bacteria belonging to the Anaerobacillus genus.</title>
        <authorList>
            <person name="Bassil N.M."/>
            <person name="Lloyd J.R."/>
        </authorList>
    </citation>
    <scope>NUCLEOTIDE SEQUENCE [LARGE SCALE GENOMIC DNA]</scope>
    <source>
        <strain evidence="2 4">NB2006</strain>
    </source>
</reference>
<reference evidence="3 4" key="3">
    <citation type="journal article" date="2019" name="Int. J. Syst. Evol. Microbiol.">
        <title>Anaerobacillus isosaccharinicus sp. nov., an alkaliphilic bacterium which degrades isosaccharinic acid.</title>
        <authorList>
            <person name="Bassil N.M."/>
            <person name="Lloyd J.R."/>
        </authorList>
    </citation>
    <scope>NUCLEOTIDE SEQUENCE [LARGE SCALE GENOMIC DNA]</scope>
    <source>
        <strain evidence="3 4">NB2006</strain>
    </source>
</reference>
<dbReference type="Proteomes" id="UP000180175">
    <property type="component" value="Chromosome"/>
</dbReference>
<proteinExistence type="predicted"/>
<protein>
    <submittedName>
        <fullName evidence="3">DUF4181 domain-containing protein</fullName>
    </submittedName>
</protein>
<dbReference type="RefSeq" id="WP_071317316.1">
    <property type="nucleotide sequence ID" value="NZ_CP063356.2"/>
</dbReference>
<evidence type="ECO:0000313" key="4">
    <source>
        <dbReference type="Proteomes" id="UP000180175"/>
    </source>
</evidence>
<gene>
    <name evidence="3" type="ORF">AWH56_004515</name>
    <name evidence="2" type="ORF">AWH56_11945</name>
</gene>
<keyword evidence="1" id="KW-1133">Transmembrane helix</keyword>
<reference evidence="3" key="4">
    <citation type="submission" date="2020-10" db="EMBL/GenBank/DDBJ databases">
        <authorList>
            <person name="Bassil N.M."/>
            <person name="Lloyd J.R."/>
        </authorList>
    </citation>
    <scope>NUCLEOTIDE SEQUENCE</scope>
    <source>
        <strain evidence="3">NB2006</strain>
    </source>
</reference>
<accession>A0A1S2LS21</accession>
<dbReference type="AlphaFoldDB" id="A0A1S2LS21"/>